<dbReference type="AlphaFoldDB" id="A0AAX4H9W1"/>
<organism evidence="2 3">
    <name type="scientific">Australozyma saopauloensis</name>
    <dbReference type="NCBI Taxonomy" id="291208"/>
    <lineage>
        <taxon>Eukaryota</taxon>
        <taxon>Fungi</taxon>
        <taxon>Dikarya</taxon>
        <taxon>Ascomycota</taxon>
        <taxon>Saccharomycotina</taxon>
        <taxon>Pichiomycetes</taxon>
        <taxon>Metschnikowiaceae</taxon>
        <taxon>Australozyma</taxon>
    </lineage>
</organism>
<sequence length="317" mass="37211">MADRSQYENYRFRMKSGKDINGYRGDVDWSDLVKDIEKKRTERITTIPYEFQLDHYPDEAWCNKWQVIFDLASEGLNSDSMKCFQGHRQGYQEAIISDFNTLRLAHASHIDSLSKMNRLSSNILKEHPIEWVRVIEKYNEAFNEMKPKIDANIDRVEDPSAKAAVKIAFGQIKLYHIHWCEQTTWYYKSYLQPVWAILHSLRKLIQRNTIMSYSFSVSRAILYGAIGAVIGLPNRTKLFKVPFSEAKGVHVSFIIMMVSLCVYILVLVLYWKIFRWAANDGKLYLGGQLAQLAEENWNYRAFPLMPPHHKFFMFAKR</sequence>
<keyword evidence="1" id="KW-0472">Membrane</keyword>
<protein>
    <submittedName>
        <fullName evidence="2">Uncharacterized protein</fullName>
    </submittedName>
</protein>
<dbReference type="GeneID" id="88173712"/>
<proteinExistence type="predicted"/>
<dbReference type="Proteomes" id="UP001338582">
    <property type="component" value="Chromosome 3"/>
</dbReference>
<accession>A0AAX4H9W1</accession>
<feature type="transmembrane region" description="Helical" evidence="1">
    <location>
        <begin position="251"/>
        <end position="271"/>
    </location>
</feature>
<evidence type="ECO:0000256" key="1">
    <source>
        <dbReference type="SAM" id="Phobius"/>
    </source>
</evidence>
<name>A0AAX4H9W1_9ASCO</name>
<keyword evidence="3" id="KW-1185">Reference proteome</keyword>
<reference evidence="2 3" key="1">
    <citation type="submission" date="2023-10" db="EMBL/GenBank/DDBJ databases">
        <title>Draft Genome Sequence of Candida saopaulonensis from a very Premature Infant with Sepsis.</title>
        <authorList>
            <person name="Ning Y."/>
            <person name="Dai R."/>
            <person name="Xiao M."/>
            <person name="Xu Y."/>
            <person name="Yan Q."/>
            <person name="Zhang L."/>
        </authorList>
    </citation>
    <scope>NUCLEOTIDE SEQUENCE [LARGE SCALE GENOMIC DNA]</scope>
    <source>
        <strain evidence="2 3">19XY460</strain>
    </source>
</reference>
<feature type="transmembrane region" description="Helical" evidence="1">
    <location>
        <begin position="210"/>
        <end position="231"/>
    </location>
</feature>
<evidence type="ECO:0000313" key="3">
    <source>
        <dbReference type="Proteomes" id="UP001338582"/>
    </source>
</evidence>
<evidence type="ECO:0000313" key="2">
    <source>
        <dbReference type="EMBL" id="WPK25337.1"/>
    </source>
</evidence>
<dbReference type="EMBL" id="CP138896">
    <property type="protein sequence ID" value="WPK25337.1"/>
    <property type="molecule type" value="Genomic_DNA"/>
</dbReference>
<keyword evidence="1" id="KW-1133">Transmembrane helix</keyword>
<gene>
    <name evidence="2" type="ORF">PUMCH_002648</name>
</gene>
<dbReference type="KEGG" id="asau:88173712"/>
<dbReference type="RefSeq" id="XP_062877719.1">
    <property type="nucleotide sequence ID" value="XM_063021649.1"/>
</dbReference>
<keyword evidence="1" id="KW-0812">Transmembrane</keyword>